<dbReference type="Pfam" id="PF03193">
    <property type="entry name" value="RsgA_GTPase"/>
    <property type="match status" value="2"/>
</dbReference>
<evidence type="ECO:0000259" key="2">
    <source>
        <dbReference type="PROSITE" id="PS50936"/>
    </source>
</evidence>
<dbReference type="PROSITE" id="PS50936">
    <property type="entry name" value="ENGC_GTPASE"/>
    <property type="match status" value="1"/>
</dbReference>
<dbReference type="GO" id="GO:0005525">
    <property type="term" value="F:GTP binding"/>
    <property type="evidence" value="ECO:0007669"/>
    <property type="project" value="InterPro"/>
</dbReference>
<feature type="region of interest" description="Disordered" evidence="1">
    <location>
        <begin position="190"/>
        <end position="212"/>
    </location>
</feature>
<sequence>MSRGIRGWDESDVRVRANKRGSRPRTKERPAHEDAVIGRVVTVDRGRYTARIGEGSTAREVTAVRAKDLRRTPVVTGDLVGLVGDVTGDPGSLARLVRVQPRETVLRRSADDTDPVERVVVANAQILVIVTAAADPQPRTGFVDRSIVAAVHAGLRPVLCVTKTDLADPAPLLSYYAGTDLPILLSRRDEAPEAAPETPAAPAKATDDAAADDAAAIDEAQSRSLPLDGRLLADLRALLDGRVSVLLGHSGVGKSTLVNALTGARRSTGGVNAVTGRGRHTSSSALALQPAWGEPGTWIIDTPGIRSFGLAHVPAEGIVAAFEDLAPGAAACPKGCTHAADAIGCGIAERVASRAAGPAGAARLDSLRRLLGVEAPDGVAGTKRLGAGADEDPVR</sequence>
<dbReference type="PANTHER" id="PTHR32120">
    <property type="entry name" value="SMALL RIBOSOMAL SUBUNIT BIOGENESIS GTPASE RSGA"/>
    <property type="match status" value="1"/>
</dbReference>
<evidence type="ECO:0000313" key="3">
    <source>
        <dbReference type="EMBL" id="QPT53691.1"/>
    </source>
</evidence>
<evidence type="ECO:0000313" key="4">
    <source>
        <dbReference type="Proteomes" id="UP000594975"/>
    </source>
</evidence>
<feature type="compositionally biased region" description="Low complexity" evidence="1">
    <location>
        <begin position="193"/>
        <end position="204"/>
    </location>
</feature>
<dbReference type="InterPro" id="IPR004881">
    <property type="entry name" value="Ribosome_biogen_GTPase_RsgA"/>
</dbReference>
<dbReference type="Proteomes" id="UP000594975">
    <property type="component" value="Chromosome"/>
</dbReference>
<accession>A0A7T3FA86</accession>
<dbReference type="SUPFAM" id="SSF52540">
    <property type="entry name" value="P-loop containing nucleoside triphosphate hydrolases"/>
    <property type="match status" value="1"/>
</dbReference>
<proteinExistence type="predicted"/>
<organism evidence="3 4">
    <name type="scientific">Rothia kristinae</name>
    <dbReference type="NCBI Taxonomy" id="37923"/>
    <lineage>
        <taxon>Bacteria</taxon>
        <taxon>Bacillati</taxon>
        <taxon>Actinomycetota</taxon>
        <taxon>Actinomycetes</taxon>
        <taxon>Micrococcales</taxon>
        <taxon>Micrococcaceae</taxon>
        <taxon>Rothia</taxon>
    </lineage>
</organism>
<dbReference type="InterPro" id="IPR010914">
    <property type="entry name" value="RsgA_GTPase_dom"/>
</dbReference>
<dbReference type="EMBL" id="CP065738">
    <property type="protein sequence ID" value="QPT53691.1"/>
    <property type="molecule type" value="Genomic_DNA"/>
</dbReference>
<dbReference type="KEGG" id="rkr:I6G21_00235"/>
<feature type="domain" description="EngC GTPase" evidence="2">
    <location>
        <begin position="122"/>
        <end position="306"/>
    </location>
</feature>
<gene>
    <name evidence="3" type="ORF">I6G21_00235</name>
</gene>
<reference evidence="3 4" key="1">
    <citation type="submission" date="2020-12" db="EMBL/GenBank/DDBJ databases">
        <title>FDA dAtabase for Regulatory Grade micrObial Sequences (FDA-ARGOS): Supporting development and validation of Infectious Disease Dx tests.</title>
        <authorList>
            <person name="Sproer C."/>
            <person name="Gronow S."/>
            <person name="Severitt S."/>
            <person name="Schroder I."/>
            <person name="Tallon L."/>
            <person name="Sadzewicz L."/>
            <person name="Zhao X."/>
            <person name="Boylan J."/>
            <person name="Ott S."/>
            <person name="Bowen H."/>
            <person name="Vavikolanu K."/>
            <person name="Mehta A."/>
            <person name="Aluvathingal J."/>
            <person name="Nadendla S."/>
            <person name="Lowell S."/>
            <person name="Myers T."/>
            <person name="Yan Y."/>
            <person name="Sichtig H."/>
        </authorList>
    </citation>
    <scope>NUCLEOTIDE SEQUENCE [LARGE SCALE GENOMIC DNA]</scope>
    <source>
        <strain evidence="3 4">FDAARGOS_864</strain>
    </source>
</reference>
<dbReference type="Gene3D" id="3.40.50.300">
    <property type="entry name" value="P-loop containing nucleotide triphosphate hydrolases"/>
    <property type="match status" value="1"/>
</dbReference>
<dbReference type="InterPro" id="IPR027417">
    <property type="entry name" value="P-loop_NTPase"/>
</dbReference>
<dbReference type="RefSeq" id="WP_061225025.1">
    <property type="nucleotide sequence ID" value="NZ_CP065738.1"/>
</dbReference>
<protein>
    <submittedName>
        <fullName evidence="3">Ribosome small subunit-dependent GTPase A</fullName>
    </submittedName>
</protein>
<name>A0A7T3FA86_9MICC</name>
<dbReference type="GO" id="GO:0003924">
    <property type="term" value="F:GTPase activity"/>
    <property type="evidence" value="ECO:0007669"/>
    <property type="project" value="InterPro"/>
</dbReference>
<dbReference type="AlphaFoldDB" id="A0A7T3FA86"/>
<evidence type="ECO:0000256" key="1">
    <source>
        <dbReference type="SAM" id="MobiDB-lite"/>
    </source>
</evidence>
<dbReference type="PANTHER" id="PTHR32120:SF11">
    <property type="entry name" value="SMALL RIBOSOMAL SUBUNIT BIOGENESIS GTPASE RSGA 1, MITOCHONDRIAL-RELATED"/>
    <property type="match status" value="1"/>
</dbReference>
<dbReference type="GeneID" id="61261775"/>